<accession>A0A0F9WHT8</accession>
<reference evidence="1" key="1">
    <citation type="journal article" date="2015" name="Nature">
        <title>Complex archaea that bridge the gap between prokaryotes and eukaryotes.</title>
        <authorList>
            <person name="Spang A."/>
            <person name="Saw J.H."/>
            <person name="Jorgensen S.L."/>
            <person name="Zaremba-Niedzwiedzka K."/>
            <person name="Martijn J."/>
            <person name="Lind A.E."/>
            <person name="van Eijk R."/>
            <person name="Schleper C."/>
            <person name="Guy L."/>
            <person name="Ettema T.J."/>
        </authorList>
    </citation>
    <scope>NUCLEOTIDE SEQUENCE</scope>
</reference>
<dbReference type="EMBL" id="LAZR01000271">
    <property type="protein sequence ID" value="KKN77958.1"/>
    <property type="molecule type" value="Genomic_DNA"/>
</dbReference>
<organism evidence="1">
    <name type="scientific">marine sediment metagenome</name>
    <dbReference type="NCBI Taxonomy" id="412755"/>
    <lineage>
        <taxon>unclassified sequences</taxon>
        <taxon>metagenomes</taxon>
        <taxon>ecological metagenomes</taxon>
    </lineage>
</organism>
<sequence>MPLILPRPGRLAAVNALRPALSLRFADSGILDSRISYSGGANRTYFDASGVLQDSSTNAIRFDHDGSGTPLGISDWEQRINVALQSEALGTTWTIPGANTTITDNAGVAPDGATTAEDVKHDDAAETVQQTITATDNTVYTISAFVKQGSTGSHDFVKMSWIDQSAGDNGFEAWFNISTGAVGTAQATGTGSYTASSATITDVGSGWYRISATGQIVTGQTDARFEIINTTADGVDTAEATNSVFWWGLQAEIGTGASPYIRTTVAAVTATADVATMLVSAFDFNVNAGTVLFRGRTSTLADASTHKALWNLSDGSTSDQVWAHIEDTSDKITASIYRGGFQMNDRSVGTVSNDTEFSHVMAWAANDGAHTLNGETVRTDTSITIPIGISDFDIGHRWDNSSPINGTIALIEYYNTRLPDGVLIGLTA</sequence>
<evidence type="ECO:0000313" key="1">
    <source>
        <dbReference type="EMBL" id="KKN77958.1"/>
    </source>
</evidence>
<gene>
    <name evidence="1" type="ORF">LCGC14_0355230</name>
</gene>
<protein>
    <submittedName>
        <fullName evidence="1">Uncharacterized protein</fullName>
    </submittedName>
</protein>
<comment type="caution">
    <text evidence="1">The sequence shown here is derived from an EMBL/GenBank/DDBJ whole genome shotgun (WGS) entry which is preliminary data.</text>
</comment>
<dbReference type="AlphaFoldDB" id="A0A0F9WHT8"/>
<proteinExistence type="predicted"/>
<name>A0A0F9WHT8_9ZZZZ</name>